<accession>A0A1Y3QXG0</accession>
<dbReference type="NCBIfam" id="TIGR00751">
    <property type="entry name" value="menA"/>
    <property type="match status" value="1"/>
</dbReference>
<dbReference type="UniPathway" id="UPA00079">
    <property type="reaction ID" value="UER00168"/>
</dbReference>
<dbReference type="InterPro" id="IPR026046">
    <property type="entry name" value="UBIAD1"/>
</dbReference>
<evidence type="ECO:0000313" key="10">
    <source>
        <dbReference type="EMBL" id="OUN04361.1"/>
    </source>
</evidence>
<evidence type="ECO:0000256" key="9">
    <source>
        <dbReference type="NCBIfam" id="TIGR00751"/>
    </source>
</evidence>
<comment type="subcellular location">
    <subcellularLocation>
        <location evidence="8">Cell membrane</location>
        <topology evidence="8">Multi-pass membrane protein</topology>
    </subcellularLocation>
    <subcellularLocation>
        <location evidence="1">Membrane</location>
        <topology evidence="1">Multi-pass membrane protein</topology>
    </subcellularLocation>
</comment>
<keyword evidence="5 8" id="KW-0812">Transmembrane</keyword>
<name>A0A1Y3QXG0_9BACT</name>
<reference evidence="11" key="1">
    <citation type="submission" date="2017-04" db="EMBL/GenBank/DDBJ databases">
        <title>Function of individual gut microbiota members based on whole genome sequencing of pure cultures obtained from chicken caecum.</title>
        <authorList>
            <person name="Medvecky M."/>
            <person name="Cejkova D."/>
            <person name="Polansky O."/>
            <person name="Karasova D."/>
            <person name="Kubasova T."/>
            <person name="Cizek A."/>
            <person name="Rychlik I."/>
        </authorList>
    </citation>
    <scope>NUCLEOTIDE SEQUENCE [LARGE SCALE GENOMIC DNA]</scope>
    <source>
        <strain evidence="11">An90</strain>
    </source>
</reference>
<dbReference type="AlphaFoldDB" id="A0A1Y3QXG0"/>
<dbReference type="GO" id="GO:0009234">
    <property type="term" value="P:menaquinone biosynthetic process"/>
    <property type="evidence" value="ECO:0007669"/>
    <property type="project" value="UniProtKB-UniRule"/>
</dbReference>
<protein>
    <recommendedName>
        <fullName evidence="8 9">1,4-dihydroxy-2-naphthoate octaprenyltransferase</fullName>
        <shortName evidence="8">DHNA-octaprenyltransferase</shortName>
        <ecNumber evidence="8 9">2.5.1.74</ecNumber>
    </recommendedName>
</protein>
<dbReference type="CDD" id="cd13962">
    <property type="entry name" value="PT_UbiA_UBIAD1"/>
    <property type="match status" value="1"/>
</dbReference>
<evidence type="ECO:0000256" key="2">
    <source>
        <dbReference type="ARBA" id="ARBA00022428"/>
    </source>
</evidence>
<dbReference type="GO" id="GO:0005886">
    <property type="term" value="C:plasma membrane"/>
    <property type="evidence" value="ECO:0007669"/>
    <property type="project" value="UniProtKB-SubCell"/>
</dbReference>
<dbReference type="OrthoDB" id="9767568at2"/>
<keyword evidence="3 8" id="KW-1003">Cell membrane</keyword>
<dbReference type="PANTHER" id="PTHR13929:SF0">
    <property type="entry name" value="UBIA PRENYLTRANSFERASE DOMAIN-CONTAINING PROTEIN 1"/>
    <property type="match status" value="1"/>
</dbReference>
<keyword evidence="7 8" id="KW-0472">Membrane</keyword>
<feature type="transmembrane region" description="Helical" evidence="8">
    <location>
        <begin position="274"/>
        <end position="297"/>
    </location>
</feature>
<dbReference type="PANTHER" id="PTHR13929">
    <property type="entry name" value="1,4-DIHYDROXY-2-NAPHTHOATE OCTAPRENYLTRANSFERASE"/>
    <property type="match status" value="1"/>
</dbReference>
<feature type="transmembrane region" description="Helical" evidence="8">
    <location>
        <begin position="224"/>
        <end position="240"/>
    </location>
</feature>
<dbReference type="GO" id="GO:0046428">
    <property type="term" value="F:1,4-dihydroxy-2-naphthoate polyprenyltransferase activity"/>
    <property type="evidence" value="ECO:0007669"/>
    <property type="project" value="UniProtKB-UniRule"/>
</dbReference>
<organism evidence="10 11">
    <name type="scientific">Alistipes onderdonkii</name>
    <dbReference type="NCBI Taxonomy" id="328813"/>
    <lineage>
        <taxon>Bacteria</taxon>
        <taxon>Pseudomonadati</taxon>
        <taxon>Bacteroidota</taxon>
        <taxon>Bacteroidia</taxon>
        <taxon>Bacteroidales</taxon>
        <taxon>Rikenellaceae</taxon>
        <taxon>Alistipes</taxon>
    </lineage>
</organism>
<dbReference type="GO" id="GO:0042371">
    <property type="term" value="P:vitamin K biosynthetic process"/>
    <property type="evidence" value="ECO:0007669"/>
    <property type="project" value="TreeGrafter"/>
</dbReference>
<comment type="caution">
    <text evidence="10">The sequence shown here is derived from an EMBL/GenBank/DDBJ whole genome shotgun (WGS) entry which is preliminary data.</text>
</comment>
<dbReference type="InterPro" id="IPR000537">
    <property type="entry name" value="UbiA_prenyltransferase"/>
</dbReference>
<dbReference type="PROSITE" id="PS51257">
    <property type="entry name" value="PROKAR_LIPOPROTEIN"/>
    <property type="match status" value="1"/>
</dbReference>
<comment type="pathway">
    <text evidence="8">Quinol/quinone metabolism; menaquinone biosynthesis; menaquinol from 1,4-dihydroxy-2-naphthoate: step 1/2.</text>
</comment>
<evidence type="ECO:0000256" key="7">
    <source>
        <dbReference type="ARBA" id="ARBA00023136"/>
    </source>
</evidence>
<comment type="similarity">
    <text evidence="8">Belongs to the MenA family. Type 1 subfamily.</text>
</comment>
<feature type="transmembrane region" description="Helical" evidence="8">
    <location>
        <begin position="152"/>
        <end position="170"/>
    </location>
</feature>
<feature type="transmembrane region" description="Helical" evidence="8">
    <location>
        <begin position="246"/>
        <end position="262"/>
    </location>
</feature>
<gene>
    <name evidence="8" type="primary">menA</name>
    <name evidence="10" type="ORF">B5G41_03355</name>
</gene>
<dbReference type="NCBIfam" id="NF004751">
    <property type="entry name" value="PRK06080.1-3"/>
    <property type="match status" value="1"/>
</dbReference>
<keyword evidence="4 8" id="KW-0808">Transferase</keyword>
<evidence type="ECO:0000256" key="5">
    <source>
        <dbReference type="ARBA" id="ARBA00022692"/>
    </source>
</evidence>
<dbReference type="HAMAP" id="MF_01937">
    <property type="entry name" value="MenA_1"/>
    <property type="match status" value="1"/>
</dbReference>
<dbReference type="EC" id="2.5.1.74" evidence="8 9"/>
<keyword evidence="6 8" id="KW-1133">Transmembrane helix</keyword>
<comment type="function">
    <text evidence="8">Conversion of 1,4-dihydroxy-2-naphthoate (DHNA) to demethylmenaquinone (DMK).</text>
</comment>
<evidence type="ECO:0000313" key="11">
    <source>
        <dbReference type="Proteomes" id="UP000195772"/>
    </source>
</evidence>
<dbReference type="InterPro" id="IPR004657">
    <property type="entry name" value="MenA"/>
</dbReference>
<feature type="transmembrane region" description="Helical" evidence="8">
    <location>
        <begin position="45"/>
        <end position="65"/>
    </location>
</feature>
<proteinExistence type="inferred from homology"/>
<evidence type="ECO:0000256" key="4">
    <source>
        <dbReference type="ARBA" id="ARBA00022679"/>
    </source>
</evidence>
<evidence type="ECO:0000256" key="6">
    <source>
        <dbReference type="ARBA" id="ARBA00022989"/>
    </source>
</evidence>
<comment type="catalytic activity">
    <reaction evidence="8">
        <text>an all-trans-polyprenyl diphosphate + 1,4-dihydroxy-2-naphthoate + H(+) = a 2-demethylmenaquinol + CO2 + diphosphate</text>
        <dbReference type="Rhea" id="RHEA:26478"/>
        <dbReference type="Rhea" id="RHEA-COMP:9563"/>
        <dbReference type="Rhea" id="RHEA-COMP:9564"/>
        <dbReference type="ChEBI" id="CHEBI:11173"/>
        <dbReference type="ChEBI" id="CHEBI:15378"/>
        <dbReference type="ChEBI" id="CHEBI:16526"/>
        <dbReference type="ChEBI" id="CHEBI:33019"/>
        <dbReference type="ChEBI" id="CHEBI:55437"/>
        <dbReference type="ChEBI" id="CHEBI:58914"/>
        <dbReference type="EC" id="2.5.1.74"/>
    </reaction>
</comment>
<evidence type="ECO:0000256" key="1">
    <source>
        <dbReference type="ARBA" id="ARBA00004141"/>
    </source>
</evidence>
<dbReference type="Proteomes" id="UP000195772">
    <property type="component" value="Unassembled WGS sequence"/>
</dbReference>
<feature type="transmembrane region" description="Helical" evidence="8">
    <location>
        <begin position="124"/>
        <end position="145"/>
    </location>
</feature>
<feature type="transmembrane region" description="Helical" evidence="8">
    <location>
        <begin position="99"/>
        <end position="118"/>
    </location>
</feature>
<dbReference type="InterPro" id="IPR044878">
    <property type="entry name" value="UbiA_sf"/>
</dbReference>
<dbReference type="EMBL" id="NFHB01000002">
    <property type="protein sequence ID" value="OUN04361.1"/>
    <property type="molecule type" value="Genomic_DNA"/>
</dbReference>
<sequence>MATKEIRTDSLRAWQLAARPKTLTGAAVPVMLGCGLAAADGGFVLLPAVLCFAFALLMQIDANLINDLWDYLKGSDGEDRLGPERACAQGWITPKSMRLGIAATTLAACAAGCGLIAYGGWWLIAVGAACVLFAFLYTAGPYPLAYHGWGDMLVLLFFGFVPVGCTYYVLCGGWTWQAAVVAAACGLVIDTLLMVNNYRDREQDARSGKRTLVVRLGERAGQRLYLLSGFAAAALCLGLWGDGRTWAALLPLLYLPPHVAAWRRMVRIGRGRELNAVLGATSRNILLFGLLLTLGLLL</sequence>
<dbReference type="RefSeq" id="WP_087401262.1">
    <property type="nucleotide sequence ID" value="NZ_NFHB01000002.1"/>
</dbReference>
<evidence type="ECO:0000256" key="8">
    <source>
        <dbReference type="HAMAP-Rule" id="MF_01937"/>
    </source>
</evidence>
<dbReference type="Gene3D" id="1.10.357.140">
    <property type="entry name" value="UbiA prenyltransferase"/>
    <property type="match status" value="1"/>
</dbReference>
<dbReference type="Pfam" id="PF01040">
    <property type="entry name" value="UbiA"/>
    <property type="match status" value="1"/>
</dbReference>
<dbReference type="eggNOG" id="COG1575">
    <property type="taxonomic scope" value="Bacteria"/>
</dbReference>
<feature type="transmembrane region" description="Helical" evidence="8">
    <location>
        <begin position="176"/>
        <end position="196"/>
    </location>
</feature>
<evidence type="ECO:0000256" key="3">
    <source>
        <dbReference type="ARBA" id="ARBA00022475"/>
    </source>
</evidence>
<keyword evidence="2 8" id="KW-0474">Menaquinone biosynthesis</keyword>
<dbReference type="PIRSF" id="PIRSF005355">
    <property type="entry name" value="UBIAD1"/>
    <property type="match status" value="1"/>
</dbReference>